<reference evidence="2 3" key="1">
    <citation type="journal article" date="2024" name="Commun. Biol.">
        <title>Comparative genomic analysis of thermophilic fungi reveals convergent evolutionary adaptations and gene losses.</title>
        <authorList>
            <person name="Steindorff A.S."/>
            <person name="Aguilar-Pontes M.V."/>
            <person name="Robinson A.J."/>
            <person name="Andreopoulos B."/>
            <person name="LaButti K."/>
            <person name="Kuo A."/>
            <person name="Mondo S."/>
            <person name="Riley R."/>
            <person name="Otillar R."/>
            <person name="Haridas S."/>
            <person name="Lipzen A."/>
            <person name="Grimwood J."/>
            <person name="Schmutz J."/>
            <person name="Clum A."/>
            <person name="Reid I.D."/>
            <person name="Moisan M.C."/>
            <person name="Butler G."/>
            <person name="Nguyen T.T.M."/>
            <person name="Dewar K."/>
            <person name="Conant G."/>
            <person name="Drula E."/>
            <person name="Henrissat B."/>
            <person name="Hansel C."/>
            <person name="Singer S."/>
            <person name="Hutchinson M.I."/>
            <person name="de Vries R.P."/>
            <person name="Natvig D.O."/>
            <person name="Powell A.J."/>
            <person name="Tsang A."/>
            <person name="Grigoriev I.V."/>
        </authorList>
    </citation>
    <scope>NUCLEOTIDE SEQUENCE [LARGE SCALE GENOMIC DNA]</scope>
    <source>
        <strain evidence="2 3">ATCC 22073</strain>
    </source>
</reference>
<dbReference type="RefSeq" id="XP_070863810.1">
    <property type="nucleotide sequence ID" value="XM_071014432.1"/>
</dbReference>
<dbReference type="GeneID" id="98129076"/>
<keyword evidence="1" id="KW-0732">Signal</keyword>
<proteinExistence type="predicted"/>
<evidence type="ECO:0000313" key="2">
    <source>
        <dbReference type="EMBL" id="KAL2265083.1"/>
    </source>
</evidence>
<evidence type="ECO:0008006" key="4">
    <source>
        <dbReference type="Google" id="ProtNLM"/>
    </source>
</evidence>
<sequence>MKNAALFSTFAALALTDAKVFFQNAGKIDGWNGKSHTKGTIQETNTIFFSNRPSLNFTQIYDPGYDSLYHAQLRVDHGYALNEERYYGFAFRLDKNWNFEPPVDYVLARFMGTFPSCDTTMPSTVLWLRGSKLWTQVVGGTSCDKEVVLYDLNQCAITKEKWHRVIIGASWKADKTGFLKIWFDGQEVLTKTNIKTTVSDQGSRKFEFTLGANMWGWYWQRDQYNPPRGATYTVYFDTITIADKKDEADPENCKHI</sequence>
<gene>
    <name evidence="2" type="ORF">VTJ83DRAFT_7593</name>
</gene>
<feature type="signal peptide" evidence="1">
    <location>
        <begin position="1"/>
        <end position="18"/>
    </location>
</feature>
<feature type="chain" id="PRO_5047011885" description="Polysaccharide lyase" evidence="1">
    <location>
        <begin position="19"/>
        <end position="256"/>
    </location>
</feature>
<protein>
    <recommendedName>
        <fullName evidence="4">Polysaccharide lyase</fullName>
    </recommendedName>
</protein>
<evidence type="ECO:0000313" key="3">
    <source>
        <dbReference type="Proteomes" id="UP001600064"/>
    </source>
</evidence>
<dbReference type="InterPro" id="IPR025975">
    <property type="entry name" value="Polysacc_lyase"/>
</dbReference>
<organism evidence="2 3">
    <name type="scientific">Remersonia thermophila</name>
    <dbReference type="NCBI Taxonomy" id="72144"/>
    <lineage>
        <taxon>Eukaryota</taxon>
        <taxon>Fungi</taxon>
        <taxon>Dikarya</taxon>
        <taxon>Ascomycota</taxon>
        <taxon>Pezizomycotina</taxon>
        <taxon>Sordariomycetes</taxon>
        <taxon>Sordariomycetidae</taxon>
        <taxon>Sordariales</taxon>
        <taxon>Sordariales incertae sedis</taxon>
        <taxon>Remersonia</taxon>
    </lineage>
</organism>
<accession>A0ABR4D418</accession>
<keyword evidence="3" id="KW-1185">Reference proteome</keyword>
<dbReference type="Gene3D" id="2.60.120.200">
    <property type="match status" value="1"/>
</dbReference>
<name>A0ABR4D418_9PEZI</name>
<dbReference type="Pfam" id="PF14099">
    <property type="entry name" value="Polysacc_lyase"/>
    <property type="match status" value="1"/>
</dbReference>
<dbReference type="EMBL" id="JAZGUE010000007">
    <property type="protein sequence ID" value="KAL2265083.1"/>
    <property type="molecule type" value="Genomic_DNA"/>
</dbReference>
<evidence type="ECO:0000256" key="1">
    <source>
        <dbReference type="SAM" id="SignalP"/>
    </source>
</evidence>
<comment type="caution">
    <text evidence="2">The sequence shown here is derived from an EMBL/GenBank/DDBJ whole genome shotgun (WGS) entry which is preliminary data.</text>
</comment>
<dbReference type="Proteomes" id="UP001600064">
    <property type="component" value="Unassembled WGS sequence"/>
</dbReference>